<evidence type="ECO:0000313" key="2">
    <source>
        <dbReference type="EMBL" id="SSW99674.1"/>
    </source>
</evidence>
<feature type="chain" id="PRO_5036062235" evidence="1">
    <location>
        <begin position="28"/>
        <end position="101"/>
    </location>
</feature>
<proteinExistence type="predicted"/>
<feature type="signal peptide" evidence="1">
    <location>
        <begin position="1"/>
        <end position="27"/>
    </location>
</feature>
<keyword evidence="1" id="KW-0732">Signal</keyword>
<protein>
    <submittedName>
        <fullName evidence="3">CSON000408 protein</fullName>
    </submittedName>
</protein>
<dbReference type="VEuPathDB" id="VectorBase:CSON000408"/>
<organism evidence="3">
    <name type="scientific">Culicoides sonorensis</name>
    <name type="common">Biting midge</name>
    <dbReference type="NCBI Taxonomy" id="179676"/>
    <lineage>
        <taxon>Eukaryota</taxon>
        <taxon>Metazoa</taxon>
        <taxon>Ecdysozoa</taxon>
        <taxon>Arthropoda</taxon>
        <taxon>Hexapoda</taxon>
        <taxon>Insecta</taxon>
        <taxon>Pterygota</taxon>
        <taxon>Neoptera</taxon>
        <taxon>Endopterygota</taxon>
        <taxon>Diptera</taxon>
        <taxon>Nematocera</taxon>
        <taxon>Chironomoidea</taxon>
        <taxon>Ceratopogonidae</taxon>
        <taxon>Ceratopogoninae</taxon>
        <taxon>Culicoides</taxon>
        <taxon>Monoculicoides</taxon>
    </lineage>
</organism>
<dbReference type="EMBL" id="UFQS01000106">
    <property type="protein sequence ID" value="SSW99674.1"/>
    <property type="molecule type" value="Genomic_DNA"/>
</dbReference>
<sequence length="101" mass="11189">MISSKVIIVCAFVTVLLAVASIAPTDASPPANSKLQQLIRKSRQTVTQTRECNKDEQCKWVVYTGGIPTYEIMNDCHCKNCVKKNDDVSISAYVYRCQNGS</sequence>
<name>A0A336LPP4_CULSO</name>
<accession>A0A336LPP4</accession>
<reference evidence="3" key="2">
    <citation type="submission" date="2018-07" db="EMBL/GenBank/DDBJ databases">
        <authorList>
            <person name="Quirk P.G."/>
            <person name="Krulwich T.A."/>
        </authorList>
    </citation>
    <scope>NUCLEOTIDE SEQUENCE</scope>
</reference>
<evidence type="ECO:0000313" key="3">
    <source>
        <dbReference type="EMBL" id="SSX20054.1"/>
    </source>
</evidence>
<reference evidence="2" key="1">
    <citation type="submission" date="2018-04" db="EMBL/GenBank/DDBJ databases">
        <authorList>
            <person name="Go L.Y."/>
            <person name="Mitchell J.A."/>
        </authorList>
    </citation>
    <scope>NUCLEOTIDE SEQUENCE</scope>
    <source>
        <tissue evidence="2">Whole organism</tissue>
    </source>
</reference>
<gene>
    <name evidence="3" type="primary">CSON000408</name>
</gene>
<evidence type="ECO:0000256" key="1">
    <source>
        <dbReference type="SAM" id="SignalP"/>
    </source>
</evidence>
<dbReference type="EMBL" id="UFQT01000106">
    <property type="protein sequence ID" value="SSX20054.1"/>
    <property type="molecule type" value="Genomic_DNA"/>
</dbReference>
<dbReference type="AlphaFoldDB" id="A0A336LPP4"/>
<dbReference type="OMA" id="NTCDCEK"/>